<gene>
    <name evidence="2" type="ORF">LEP1GSC195_0695</name>
</gene>
<evidence type="ECO:0000313" key="2">
    <source>
        <dbReference type="EMBL" id="EOQ94891.1"/>
    </source>
</evidence>
<keyword evidence="1" id="KW-0472">Membrane</keyword>
<protein>
    <submittedName>
        <fullName evidence="2">Uncharacterized protein</fullName>
    </submittedName>
</protein>
<evidence type="ECO:0000256" key="1">
    <source>
        <dbReference type="SAM" id="Phobius"/>
    </source>
</evidence>
<name>R8ZY41_9LEPT</name>
<organism evidence="2 3">
    <name type="scientific">Leptospira wolbachii serovar Codice str. CDC</name>
    <dbReference type="NCBI Taxonomy" id="1218599"/>
    <lineage>
        <taxon>Bacteria</taxon>
        <taxon>Pseudomonadati</taxon>
        <taxon>Spirochaetota</taxon>
        <taxon>Spirochaetia</taxon>
        <taxon>Leptospirales</taxon>
        <taxon>Leptospiraceae</taxon>
        <taxon>Leptospira</taxon>
    </lineage>
</organism>
<keyword evidence="1" id="KW-0812">Transmembrane</keyword>
<keyword evidence="3" id="KW-1185">Reference proteome</keyword>
<feature type="transmembrane region" description="Helical" evidence="1">
    <location>
        <begin position="12"/>
        <end position="36"/>
    </location>
</feature>
<dbReference type="EMBL" id="AOGZ02000016">
    <property type="protein sequence ID" value="EOQ94891.1"/>
    <property type="molecule type" value="Genomic_DNA"/>
</dbReference>
<accession>R8ZY41</accession>
<reference evidence="2" key="1">
    <citation type="submission" date="2013-04" db="EMBL/GenBank/DDBJ databases">
        <authorList>
            <person name="Harkins D.M."/>
            <person name="Durkin A.S."/>
            <person name="Brinkac L.M."/>
            <person name="Haft D.H."/>
            <person name="Selengut J.D."/>
            <person name="Sanka R."/>
            <person name="DePew J."/>
            <person name="Purushe J."/>
            <person name="Galloway R.L."/>
            <person name="Vinetz J.M."/>
            <person name="Sutton G.G."/>
            <person name="Nierman W.C."/>
            <person name="Fouts D.E."/>
        </authorList>
    </citation>
    <scope>NUCLEOTIDE SEQUENCE [LARGE SCALE GENOMIC DNA]</scope>
    <source>
        <strain evidence="2">CDC</strain>
    </source>
</reference>
<sequence>MNRNRQHIPKAFRFLPIVNIYLFDLRLILFSFLYQICS</sequence>
<dbReference type="AlphaFoldDB" id="R8ZY41"/>
<proteinExistence type="predicted"/>
<dbReference type="Proteomes" id="UP000013984">
    <property type="component" value="Unassembled WGS sequence"/>
</dbReference>
<keyword evidence="1" id="KW-1133">Transmembrane helix</keyword>
<comment type="caution">
    <text evidence="2">The sequence shown here is derived from an EMBL/GenBank/DDBJ whole genome shotgun (WGS) entry which is preliminary data.</text>
</comment>
<evidence type="ECO:0000313" key="3">
    <source>
        <dbReference type="Proteomes" id="UP000013984"/>
    </source>
</evidence>